<reference evidence="2" key="1">
    <citation type="journal article" date="2019" name="Int. J. Syst. Evol. Microbiol.">
        <title>The Global Catalogue of Microorganisms (GCM) 10K type strain sequencing project: providing services to taxonomists for standard genome sequencing and annotation.</title>
        <authorList>
            <consortium name="The Broad Institute Genomics Platform"/>
            <consortium name="The Broad Institute Genome Sequencing Center for Infectious Disease"/>
            <person name="Wu L."/>
            <person name="Ma J."/>
        </authorList>
    </citation>
    <scope>NUCLEOTIDE SEQUENCE [LARGE SCALE GENOMIC DNA]</scope>
    <source>
        <strain evidence="2">JCM 16928</strain>
    </source>
</reference>
<proteinExistence type="predicted"/>
<dbReference type="RefSeq" id="WP_344850020.1">
    <property type="nucleotide sequence ID" value="NZ_BAABAA010000021.1"/>
</dbReference>
<dbReference type="EMBL" id="BAABAA010000021">
    <property type="protein sequence ID" value="GAA3597862.1"/>
    <property type="molecule type" value="Genomic_DNA"/>
</dbReference>
<comment type="caution">
    <text evidence="1">The sequence shown here is derived from an EMBL/GenBank/DDBJ whole genome shotgun (WGS) entry which is preliminary data.</text>
</comment>
<protein>
    <submittedName>
        <fullName evidence="1">Uncharacterized protein</fullName>
    </submittedName>
</protein>
<organism evidence="1 2">
    <name type="scientific">Kribbella ginsengisoli</name>
    <dbReference type="NCBI Taxonomy" id="363865"/>
    <lineage>
        <taxon>Bacteria</taxon>
        <taxon>Bacillati</taxon>
        <taxon>Actinomycetota</taxon>
        <taxon>Actinomycetes</taxon>
        <taxon>Propionibacteriales</taxon>
        <taxon>Kribbellaceae</taxon>
        <taxon>Kribbella</taxon>
    </lineage>
</organism>
<keyword evidence="2" id="KW-1185">Reference proteome</keyword>
<gene>
    <name evidence="1" type="ORF">GCM10022235_82020</name>
</gene>
<dbReference type="Proteomes" id="UP001501222">
    <property type="component" value="Unassembled WGS sequence"/>
</dbReference>
<name>A0ABP6Z6K2_9ACTN</name>
<sequence length="85" mass="9031">MTGIDPTSAPLPELSVSDVAELICALAALQPVIEQVSWGWSDEMRQAVDKALTLTTITPIIAGEQYVHVGPFRLPCCGHGLGEQS</sequence>
<accession>A0ABP6Z6K2</accession>
<evidence type="ECO:0000313" key="1">
    <source>
        <dbReference type="EMBL" id="GAA3597862.1"/>
    </source>
</evidence>
<evidence type="ECO:0000313" key="2">
    <source>
        <dbReference type="Proteomes" id="UP001501222"/>
    </source>
</evidence>